<proteinExistence type="predicted"/>
<dbReference type="Proteomes" id="UP001226091">
    <property type="component" value="Chromosome"/>
</dbReference>
<accession>A0ACD4R947</accession>
<sequence length="478" mass="51463">MNTKTTIEPKSKPPSKFSSFIKMPHTLVIIVFIILICALLTYILPAGEFDRVEDKETGNTVVVENTFHSVEQDPVSIIDVPLAIVQGLTSASDTVFFIFIIGGVFQIINSTGTIEAVTARVGKAFMNRGLVVIPIFLALFSVGGFTMGMSAEVMAFVPIGIAIARSLGYDAVTGTAMVMLGAASGFTAGLLNPFNVGIAQSIAEIPLFSGMWLRVILLVILLAVTSAYIIRYAKKVKKDPSLSFSYELEKEEGMGRTDLIASLPQIKTAHYLTIIAVAAGFGVLIWGVSSKGWWMEELAAFFLSLGIIVGFLAKYGPSKIASEFVIGAKEITFGAFIVGIAKGVVVVLEQGAIIDSVVNGLFTSIAHLPTQIQVLGIYIVQNIMNIFITSGTGQAATTMPILVPLADLINVTRQTTVLIFQLGDGLSNCILPTSAMLMGSLAVSKIKYQEWVKFFWPLLLIWMVIGAGFVLFADFIQY</sequence>
<keyword evidence="2" id="KW-1185">Reference proteome</keyword>
<evidence type="ECO:0000313" key="2">
    <source>
        <dbReference type="Proteomes" id="UP001226091"/>
    </source>
</evidence>
<evidence type="ECO:0000313" key="1">
    <source>
        <dbReference type="EMBL" id="WHZ57006.1"/>
    </source>
</evidence>
<protein>
    <submittedName>
        <fullName evidence="1">AbgT family transporter</fullName>
    </submittedName>
</protein>
<dbReference type="EMBL" id="CP126116">
    <property type="protein sequence ID" value="WHZ57006.1"/>
    <property type="molecule type" value="Genomic_DNA"/>
</dbReference>
<name>A0ACD4R947_9BACI</name>
<gene>
    <name evidence="1" type="ORF">QLQ22_20445</name>
</gene>
<reference evidence="2" key="1">
    <citation type="journal article" date="2025" name="Aquaculture">
        <title>Assessment of the bioflocculant production and safety properties of Metabacillus hrfriensis sp. nov. based on phenotypic and whole-genome sequencing analysis.</title>
        <authorList>
            <person name="Zhang R."/>
            <person name="Zhao Z."/>
            <person name="Luo L."/>
            <person name="Wang S."/>
            <person name="Guo K."/>
            <person name="Xu W."/>
        </authorList>
    </citation>
    <scope>NUCLEOTIDE SEQUENCE [LARGE SCALE GENOMIC DNA]</scope>
    <source>
        <strain evidence="2">CT-WN-B3</strain>
    </source>
</reference>
<organism evidence="1 2">
    <name type="scientific">Metabacillus hrfriensis</name>
    <dbReference type="NCBI Taxonomy" id="3048891"/>
    <lineage>
        <taxon>Bacteria</taxon>
        <taxon>Bacillati</taxon>
        <taxon>Bacillota</taxon>
        <taxon>Bacilli</taxon>
        <taxon>Bacillales</taxon>
        <taxon>Bacillaceae</taxon>
        <taxon>Metabacillus</taxon>
    </lineage>
</organism>